<keyword evidence="4" id="KW-0812">Transmembrane</keyword>
<feature type="binding site" evidence="3">
    <location>
        <position position="196"/>
    </location>
    <ligand>
        <name>ATP</name>
        <dbReference type="ChEBI" id="CHEBI:30616"/>
    </ligand>
</feature>
<name>A0A2R4G8U5_9HEMI</name>
<dbReference type="EMBL" id="MF620046">
    <property type="protein sequence ID" value="AVT56268.1"/>
    <property type="molecule type" value="mRNA"/>
</dbReference>
<keyword evidence="6" id="KW-0675">Receptor</keyword>
<organism evidence="6">
    <name type="scientific">Jadera sanguinolenta</name>
    <dbReference type="NCBI Taxonomy" id="2137813"/>
    <lineage>
        <taxon>Eukaryota</taxon>
        <taxon>Metazoa</taxon>
        <taxon>Ecdysozoa</taxon>
        <taxon>Arthropoda</taxon>
        <taxon>Hexapoda</taxon>
        <taxon>Insecta</taxon>
        <taxon>Pterygota</taxon>
        <taxon>Neoptera</taxon>
        <taxon>Paraneoptera</taxon>
        <taxon>Hemiptera</taxon>
        <taxon>Heteroptera</taxon>
        <taxon>Panheteroptera</taxon>
        <taxon>Pentatomomorpha</taxon>
        <taxon>Coreoidea</taxon>
        <taxon>Rhopalidae</taxon>
        <taxon>Jadera</taxon>
    </lineage>
</organism>
<dbReference type="GO" id="GO:0005524">
    <property type="term" value="F:ATP binding"/>
    <property type="evidence" value="ECO:0007669"/>
    <property type="project" value="UniProtKB-UniRule"/>
</dbReference>
<dbReference type="InterPro" id="IPR001245">
    <property type="entry name" value="Ser-Thr/Tyr_kinase_cat_dom"/>
</dbReference>
<dbReference type="GO" id="GO:0005030">
    <property type="term" value="F:neurotrophin receptor activity"/>
    <property type="evidence" value="ECO:0007669"/>
    <property type="project" value="TreeGrafter"/>
</dbReference>
<evidence type="ECO:0000256" key="2">
    <source>
        <dbReference type="ARBA" id="ARBA00051243"/>
    </source>
</evidence>
<keyword evidence="4" id="KW-1133">Transmembrane helix</keyword>
<evidence type="ECO:0000256" key="3">
    <source>
        <dbReference type="PROSITE-ProRule" id="PRU10141"/>
    </source>
</evidence>
<keyword evidence="6" id="KW-0418">Kinase</keyword>
<dbReference type="Pfam" id="PF07714">
    <property type="entry name" value="PK_Tyr_Ser-Thr"/>
    <property type="match status" value="1"/>
</dbReference>
<dbReference type="PANTHER" id="PTHR24416">
    <property type="entry name" value="TYROSINE-PROTEIN KINASE RECEPTOR"/>
    <property type="match status" value="1"/>
</dbReference>
<keyword evidence="3" id="KW-0547">Nucleotide-binding</keyword>
<feature type="transmembrane region" description="Helical" evidence="4">
    <location>
        <begin position="81"/>
        <end position="105"/>
    </location>
</feature>
<dbReference type="GO" id="GO:1990090">
    <property type="term" value="P:cellular response to nerve growth factor stimulus"/>
    <property type="evidence" value="ECO:0007669"/>
    <property type="project" value="TreeGrafter"/>
</dbReference>
<dbReference type="PROSITE" id="PS00107">
    <property type="entry name" value="PROTEIN_KINASE_ATP"/>
    <property type="match status" value="1"/>
</dbReference>
<accession>A0A2R4G8U5</accession>
<dbReference type="PANTHER" id="PTHR24416:SF619">
    <property type="entry name" value="TYROSINE-PROTEIN KINASE TRANSMEMBRANE RECEPTOR ROR-LIKE PROTEIN"/>
    <property type="match status" value="1"/>
</dbReference>
<dbReference type="GO" id="GO:0005886">
    <property type="term" value="C:plasma membrane"/>
    <property type="evidence" value="ECO:0007669"/>
    <property type="project" value="TreeGrafter"/>
</dbReference>
<dbReference type="Gene3D" id="3.30.200.20">
    <property type="entry name" value="Phosphorylase Kinase, domain 1"/>
    <property type="match status" value="1"/>
</dbReference>
<feature type="domain" description="Protein kinase" evidence="5">
    <location>
        <begin position="164"/>
        <end position="440"/>
    </location>
</feature>
<dbReference type="InterPro" id="IPR008266">
    <property type="entry name" value="Tyr_kinase_AS"/>
</dbReference>
<dbReference type="SMART" id="SM00219">
    <property type="entry name" value="TyrKc"/>
    <property type="match status" value="1"/>
</dbReference>
<dbReference type="GO" id="GO:0043235">
    <property type="term" value="C:receptor complex"/>
    <property type="evidence" value="ECO:0007669"/>
    <property type="project" value="TreeGrafter"/>
</dbReference>
<comment type="catalytic activity">
    <reaction evidence="2">
        <text>L-tyrosyl-[protein] + ATP = O-phospho-L-tyrosyl-[protein] + ADP + H(+)</text>
        <dbReference type="Rhea" id="RHEA:10596"/>
        <dbReference type="Rhea" id="RHEA-COMP:10136"/>
        <dbReference type="Rhea" id="RHEA-COMP:20101"/>
        <dbReference type="ChEBI" id="CHEBI:15378"/>
        <dbReference type="ChEBI" id="CHEBI:30616"/>
        <dbReference type="ChEBI" id="CHEBI:46858"/>
        <dbReference type="ChEBI" id="CHEBI:61978"/>
        <dbReference type="ChEBI" id="CHEBI:456216"/>
        <dbReference type="EC" id="2.7.10.1"/>
    </reaction>
</comment>
<dbReference type="InterPro" id="IPR020635">
    <property type="entry name" value="Tyr_kinase_cat_dom"/>
</dbReference>
<dbReference type="GO" id="GO:0007169">
    <property type="term" value="P:cell surface receptor protein tyrosine kinase signaling pathway"/>
    <property type="evidence" value="ECO:0007669"/>
    <property type="project" value="TreeGrafter"/>
</dbReference>
<dbReference type="GO" id="GO:0043121">
    <property type="term" value="F:neurotrophin binding"/>
    <property type="evidence" value="ECO:0007669"/>
    <property type="project" value="TreeGrafter"/>
</dbReference>
<keyword evidence="3" id="KW-0067">ATP-binding</keyword>
<dbReference type="InterPro" id="IPR050122">
    <property type="entry name" value="RTK"/>
</dbReference>
<dbReference type="GO" id="GO:0030424">
    <property type="term" value="C:axon"/>
    <property type="evidence" value="ECO:0007669"/>
    <property type="project" value="TreeGrafter"/>
</dbReference>
<reference evidence="6" key="1">
    <citation type="submission" date="2017-08" db="EMBL/GenBank/DDBJ databases">
        <title>Insulin signaling mediates host-associated differences in a polyphenic reaction norm.</title>
        <authorList>
            <person name="Fawcett M."/>
            <person name="Parks M.C."/>
            <person name="Tibbetts A.E."/>
            <person name="Richards E.M."/>
            <person name="Vanegas J.C."/>
            <person name="Swart J.S."/>
            <person name="Hou W."/>
            <person name="Simmons W.R."/>
            <person name="Cenzer M."/>
            <person name="Crowley L."/>
            <person name="Angelini D.R."/>
        </authorList>
    </citation>
    <scope>NUCLEOTIDE SEQUENCE</scope>
</reference>
<dbReference type="AlphaFoldDB" id="A0A2R4G8U5"/>
<dbReference type="PROSITE" id="PS00109">
    <property type="entry name" value="PROTEIN_KINASE_TYR"/>
    <property type="match status" value="1"/>
</dbReference>
<comment type="subcellular location">
    <subcellularLocation>
        <location evidence="1">Membrane</location>
        <topology evidence="1">Single-pass membrane protein</topology>
    </subcellularLocation>
</comment>
<dbReference type="PRINTS" id="PR00109">
    <property type="entry name" value="TYRKINASE"/>
</dbReference>
<dbReference type="FunFam" id="1.10.510.10:FF:001614">
    <property type="entry name" value="Nerve growth factor receptor TRKA, putative"/>
    <property type="match status" value="1"/>
</dbReference>
<sequence>MGRPGNCTTDICGPEAGCVQSGSNYYCKCPHEGRITKDLRCPRKTVTDIPKPFAVIPKTEQNYTRTPETWSSSVGFLMTNAILIAFISIFIVGVLVAMVCFYMCYRRKVRMNLQEKSSAIPMNTPVILTKELIPRDKFATNPSYMETSLSPASFPIISHDRIIFENSHCIGEGCFGKVFKGEFVRENGRIETVAIKVLKDSASKEAEEDFMREVEIMSAFQHENILSLLGVALKEFGKSPCMVFEFMPYGDLTEVLRSNSKHFWKPDSVIPKLNKDSLLSIARQIACGMKYLAAQHFVHRDLACRNCLVGNNLTVKIADFGMSRDVYTCDYYKIGGSRLLPVRWMSPESVTYGRFTLESDVWSFGVVLWEIYSLGKQPYFGHSNEEVIRLINKGTMLIPPDDCPSVICDLMRACWRTEPRERVTFGEIYEKLKKISTPQLPQPPPFPVIPSISEVEEYLSPNPRPPHDYIQPLPD</sequence>
<evidence type="ECO:0000256" key="1">
    <source>
        <dbReference type="ARBA" id="ARBA00004167"/>
    </source>
</evidence>
<evidence type="ECO:0000313" key="6">
    <source>
        <dbReference type="EMBL" id="AVT56268.1"/>
    </source>
</evidence>
<keyword evidence="6" id="KW-0808">Transferase</keyword>
<dbReference type="SUPFAM" id="SSF56112">
    <property type="entry name" value="Protein kinase-like (PK-like)"/>
    <property type="match status" value="1"/>
</dbReference>
<dbReference type="InterPro" id="IPR017441">
    <property type="entry name" value="Protein_kinase_ATP_BS"/>
</dbReference>
<protein>
    <submittedName>
        <fullName evidence="6">Receptor tyrosine kinase</fullName>
    </submittedName>
</protein>
<keyword evidence="4" id="KW-0472">Membrane</keyword>
<dbReference type="InterPro" id="IPR011009">
    <property type="entry name" value="Kinase-like_dom_sf"/>
</dbReference>
<proteinExistence type="evidence at transcript level"/>
<dbReference type="Gene3D" id="1.10.510.10">
    <property type="entry name" value="Transferase(Phosphotransferase) domain 1"/>
    <property type="match status" value="1"/>
</dbReference>
<dbReference type="PROSITE" id="PS50011">
    <property type="entry name" value="PROTEIN_KINASE_DOM"/>
    <property type="match status" value="1"/>
</dbReference>
<dbReference type="GO" id="GO:0051897">
    <property type="term" value="P:positive regulation of phosphatidylinositol 3-kinase/protein kinase B signal transduction"/>
    <property type="evidence" value="ECO:0007669"/>
    <property type="project" value="TreeGrafter"/>
</dbReference>
<evidence type="ECO:0000259" key="5">
    <source>
        <dbReference type="PROSITE" id="PS50011"/>
    </source>
</evidence>
<evidence type="ECO:0000256" key="4">
    <source>
        <dbReference type="SAM" id="Phobius"/>
    </source>
</evidence>
<dbReference type="GO" id="GO:0004714">
    <property type="term" value="F:transmembrane receptor protein tyrosine kinase activity"/>
    <property type="evidence" value="ECO:0007669"/>
    <property type="project" value="UniProtKB-EC"/>
</dbReference>
<dbReference type="InterPro" id="IPR000719">
    <property type="entry name" value="Prot_kinase_dom"/>
</dbReference>
<dbReference type="GO" id="GO:0010976">
    <property type="term" value="P:positive regulation of neuron projection development"/>
    <property type="evidence" value="ECO:0007669"/>
    <property type="project" value="TreeGrafter"/>
</dbReference>